<keyword evidence="1" id="KW-0677">Repeat</keyword>
<dbReference type="GO" id="GO:0008168">
    <property type="term" value="F:methyltransferase activity"/>
    <property type="evidence" value="ECO:0007669"/>
    <property type="project" value="UniProtKB-KW"/>
</dbReference>
<dbReference type="Gene3D" id="1.25.40.10">
    <property type="entry name" value="Tetratricopeptide repeat domain"/>
    <property type="match status" value="3"/>
</dbReference>
<evidence type="ECO:0000256" key="1">
    <source>
        <dbReference type="ARBA" id="ARBA00022737"/>
    </source>
</evidence>
<dbReference type="RefSeq" id="WP_307419187.1">
    <property type="nucleotide sequence ID" value="NZ_JAGINP010000001.1"/>
</dbReference>
<proteinExistence type="predicted"/>
<dbReference type="PANTHER" id="PTHR45586">
    <property type="entry name" value="TPR REPEAT-CONTAINING PROTEIN PA4667"/>
    <property type="match status" value="1"/>
</dbReference>
<dbReference type="Pfam" id="PF13432">
    <property type="entry name" value="TPR_16"/>
    <property type="match status" value="1"/>
</dbReference>
<evidence type="ECO:0000256" key="3">
    <source>
        <dbReference type="PROSITE-ProRule" id="PRU00339"/>
    </source>
</evidence>
<dbReference type="Pfam" id="PF08242">
    <property type="entry name" value="Methyltransf_12"/>
    <property type="match status" value="1"/>
</dbReference>
<sequence length="453" mass="47493">MSFDPTVPAPISADREGSPAPIPPGVVPDLLFQTGYDRLYADDPAGAARAFRMACAADPALGDAWAALADAAQASGDTATAVHAYGWAVVLDSGVWTWRVGLADSLFRAGRTADAVAAYGSLAAERPDAALVRLGLARALLAEGRKDEALEEFREAAALRPDDRDAALDLSAALIESGDALGAVERLQPLARRDPDDAVLHHTIGRAWIALREPDKALAALRKARDLDSEDSLGSAALIAALEAGEGADLSAAYVRALFDRYADRFDQDLVGKLGYAAPELLRRAVDRLGGGSGLRVLDLGCGTGLAGVAFRPLASHLAGVDLSPRMVDKARARALYDELWVGDVVAALDAAPAGWDLLVAADVLVYIGDLAPVFRAAAEALRAGGRFAATVERLDGEGFALGPTRRYAHAEAYLRATAEAAGLRILLLEPCAPRREKGVDVPGLLFVVDQPI</sequence>
<accession>A0ABS4SDQ3</accession>
<keyword evidence="6" id="KW-0808">Transferase</keyword>
<dbReference type="EMBL" id="JAGINP010000001">
    <property type="protein sequence ID" value="MBP2290622.1"/>
    <property type="molecule type" value="Genomic_DNA"/>
</dbReference>
<dbReference type="PROSITE" id="PS50005">
    <property type="entry name" value="TPR"/>
    <property type="match status" value="1"/>
</dbReference>
<feature type="domain" description="Methyltransferase type 12" evidence="5">
    <location>
        <begin position="298"/>
        <end position="388"/>
    </location>
</feature>
<keyword evidence="2 3" id="KW-0802">TPR repeat</keyword>
<feature type="repeat" description="TPR" evidence="3">
    <location>
        <begin position="130"/>
        <end position="163"/>
    </location>
</feature>
<dbReference type="CDD" id="cd02440">
    <property type="entry name" value="AdoMet_MTases"/>
    <property type="match status" value="1"/>
</dbReference>
<comment type="caution">
    <text evidence="6">The sequence shown here is derived from an EMBL/GenBank/DDBJ whole genome shotgun (WGS) entry which is preliminary data.</text>
</comment>
<dbReference type="Gene3D" id="3.40.50.150">
    <property type="entry name" value="Vaccinia Virus protein VP39"/>
    <property type="match status" value="1"/>
</dbReference>
<dbReference type="InterPro" id="IPR019734">
    <property type="entry name" value="TPR_rpt"/>
</dbReference>
<dbReference type="PANTHER" id="PTHR45586:SF1">
    <property type="entry name" value="LIPOPOLYSACCHARIDE ASSEMBLY PROTEIN B"/>
    <property type="match status" value="1"/>
</dbReference>
<feature type="region of interest" description="Disordered" evidence="4">
    <location>
        <begin position="1"/>
        <end position="24"/>
    </location>
</feature>
<dbReference type="InterPro" id="IPR013217">
    <property type="entry name" value="Methyltransf_12"/>
</dbReference>
<keyword evidence="6" id="KW-0489">Methyltransferase</keyword>
<keyword evidence="7" id="KW-1185">Reference proteome</keyword>
<protein>
    <submittedName>
        <fullName evidence="6">TPR repeat methyltransferase</fullName>
    </submittedName>
</protein>
<dbReference type="InterPro" id="IPR011990">
    <property type="entry name" value="TPR-like_helical_dom_sf"/>
</dbReference>
<organism evidence="6 7">
    <name type="scientific">Azospirillum rugosum</name>
    <dbReference type="NCBI Taxonomy" id="416170"/>
    <lineage>
        <taxon>Bacteria</taxon>
        <taxon>Pseudomonadati</taxon>
        <taxon>Pseudomonadota</taxon>
        <taxon>Alphaproteobacteria</taxon>
        <taxon>Rhodospirillales</taxon>
        <taxon>Azospirillaceae</taxon>
        <taxon>Azospirillum</taxon>
    </lineage>
</organism>
<dbReference type="GO" id="GO:0032259">
    <property type="term" value="P:methylation"/>
    <property type="evidence" value="ECO:0007669"/>
    <property type="project" value="UniProtKB-KW"/>
</dbReference>
<dbReference type="SUPFAM" id="SSF53335">
    <property type="entry name" value="S-adenosyl-L-methionine-dependent methyltransferases"/>
    <property type="match status" value="1"/>
</dbReference>
<gene>
    <name evidence="6" type="ORF">J2851_000359</name>
</gene>
<dbReference type="InterPro" id="IPR051012">
    <property type="entry name" value="CellSynth/LPSAsmb/PSIAsmb"/>
</dbReference>
<dbReference type="SMART" id="SM00028">
    <property type="entry name" value="TPR"/>
    <property type="match status" value="4"/>
</dbReference>
<dbReference type="InterPro" id="IPR029063">
    <property type="entry name" value="SAM-dependent_MTases_sf"/>
</dbReference>
<evidence type="ECO:0000313" key="7">
    <source>
        <dbReference type="Proteomes" id="UP000781958"/>
    </source>
</evidence>
<evidence type="ECO:0000259" key="5">
    <source>
        <dbReference type="Pfam" id="PF08242"/>
    </source>
</evidence>
<reference evidence="6 7" key="1">
    <citation type="submission" date="2021-03" db="EMBL/GenBank/DDBJ databases">
        <title>Genomic Encyclopedia of Type Strains, Phase III (KMG-III): the genomes of soil and plant-associated and newly described type strains.</title>
        <authorList>
            <person name="Whitman W."/>
        </authorList>
    </citation>
    <scope>NUCLEOTIDE SEQUENCE [LARGE SCALE GENOMIC DNA]</scope>
    <source>
        <strain evidence="6 7">IMMIB AFH-6</strain>
    </source>
</reference>
<evidence type="ECO:0000256" key="2">
    <source>
        <dbReference type="ARBA" id="ARBA00022803"/>
    </source>
</evidence>
<evidence type="ECO:0000256" key="4">
    <source>
        <dbReference type="SAM" id="MobiDB-lite"/>
    </source>
</evidence>
<dbReference type="SUPFAM" id="SSF48452">
    <property type="entry name" value="TPR-like"/>
    <property type="match status" value="1"/>
</dbReference>
<evidence type="ECO:0000313" key="6">
    <source>
        <dbReference type="EMBL" id="MBP2290622.1"/>
    </source>
</evidence>
<dbReference type="Proteomes" id="UP000781958">
    <property type="component" value="Unassembled WGS sequence"/>
</dbReference>
<name>A0ABS4SDQ3_9PROT</name>